<protein>
    <submittedName>
        <fullName evidence="1">Uncharacterized protein</fullName>
    </submittedName>
</protein>
<proteinExistence type="predicted"/>
<gene>
    <name evidence="1" type="ORF">BWGO95_02404</name>
</gene>
<dbReference type="Proteomes" id="UP000195696">
    <property type="component" value="Unassembled WGS sequence"/>
</dbReference>
<accession>A0A1G4EGH4</accession>
<name>A0A1G4EGH4_BACMY</name>
<dbReference type="EMBL" id="FMAK01000034">
    <property type="protein sequence ID" value="SCB68265.1"/>
    <property type="molecule type" value="Genomic_DNA"/>
</dbReference>
<reference evidence="1 2" key="1">
    <citation type="submission" date="2016-08" db="EMBL/GenBank/DDBJ databases">
        <authorList>
            <person name="Seilhamer J.J."/>
        </authorList>
    </citation>
    <scope>NUCLEOTIDE SEQUENCE [LARGE SCALE GENOMIC DNA]</scope>
    <source>
        <strain evidence="1 2">SDA_GO95</strain>
    </source>
</reference>
<sequence length="20" mass="2134">MFYLGVAIGMKFGTSTAPEL</sequence>
<organism evidence="1 2">
    <name type="scientific">Bacillus mycoides</name>
    <dbReference type="NCBI Taxonomy" id="1405"/>
    <lineage>
        <taxon>Bacteria</taxon>
        <taxon>Bacillati</taxon>
        <taxon>Bacillota</taxon>
        <taxon>Bacilli</taxon>
        <taxon>Bacillales</taxon>
        <taxon>Bacillaceae</taxon>
        <taxon>Bacillus</taxon>
        <taxon>Bacillus cereus group</taxon>
    </lineage>
</organism>
<evidence type="ECO:0000313" key="2">
    <source>
        <dbReference type="Proteomes" id="UP000195696"/>
    </source>
</evidence>
<dbReference type="AlphaFoldDB" id="A0A1G4EGH4"/>
<evidence type="ECO:0000313" key="1">
    <source>
        <dbReference type="EMBL" id="SCB68265.1"/>
    </source>
</evidence>